<dbReference type="NCBIfam" id="TIGR01525">
    <property type="entry name" value="ATPase-IB_hvy"/>
    <property type="match status" value="1"/>
</dbReference>
<dbReference type="InterPro" id="IPR018303">
    <property type="entry name" value="ATPase_P-typ_P_site"/>
</dbReference>
<keyword evidence="3" id="KW-0812">Transmembrane</keyword>
<dbReference type="SUPFAM" id="SSF81665">
    <property type="entry name" value="Calcium ATPase, transmembrane domain M"/>
    <property type="match status" value="1"/>
</dbReference>
<dbReference type="Gene3D" id="3.40.1110.10">
    <property type="entry name" value="Calcium-transporting ATPase, cytoplasmic domain N"/>
    <property type="match status" value="1"/>
</dbReference>
<dbReference type="SUPFAM" id="SSF56784">
    <property type="entry name" value="HAD-like"/>
    <property type="match status" value="1"/>
</dbReference>
<evidence type="ECO:0000256" key="7">
    <source>
        <dbReference type="ARBA" id="ARBA00023136"/>
    </source>
</evidence>
<keyword evidence="6" id="KW-1133">Transmembrane helix</keyword>
<protein>
    <recommendedName>
        <fullName evidence="8">P-type Zn(2+) transporter</fullName>
        <ecNumber evidence="8">7.2.2.12</ecNumber>
    </recommendedName>
</protein>
<evidence type="ECO:0000313" key="12">
    <source>
        <dbReference type="EMBL" id="MBO8415531.1"/>
    </source>
</evidence>
<dbReference type="PRINTS" id="PR00941">
    <property type="entry name" value="CDATPASE"/>
</dbReference>
<dbReference type="PANTHER" id="PTHR48085">
    <property type="entry name" value="CADMIUM/ZINC-TRANSPORTING ATPASE HMA2-RELATED"/>
    <property type="match status" value="1"/>
</dbReference>
<dbReference type="Gene3D" id="3.40.50.1000">
    <property type="entry name" value="HAD superfamily/HAD-like"/>
    <property type="match status" value="1"/>
</dbReference>
<dbReference type="SFLD" id="SFLDS00003">
    <property type="entry name" value="Haloacid_Dehalogenase"/>
    <property type="match status" value="1"/>
</dbReference>
<dbReference type="GO" id="GO:0016887">
    <property type="term" value="F:ATP hydrolysis activity"/>
    <property type="evidence" value="ECO:0007669"/>
    <property type="project" value="InterPro"/>
</dbReference>
<dbReference type="NCBIfam" id="TIGR01494">
    <property type="entry name" value="ATPase_P-type"/>
    <property type="match status" value="1"/>
</dbReference>
<dbReference type="InterPro" id="IPR036412">
    <property type="entry name" value="HAD-like_sf"/>
</dbReference>
<dbReference type="InterPro" id="IPR027256">
    <property type="entry name" value="P-typ_ATPase_IB"/>
</dbReference>
<dbReference type="EC" id="7.2.2.12" evidence="8"/>
<dbReference type="AlphaFoldDB" id="A0A9D9DCQ3"/>
<dbReference type="Gene3D" id="2.70.150.10">
    <property type="entry name" value="Calcium-transporting ATPase, cytoplasmic transduction domain A"/>
    <property type="match status" value="1"/>
</dbReference>
<dbReference type="SFLD" id="SFLDG00002">
    <property type="entry name" value="C1.7:_P-type_atpase_like"/>
    <property type="match status" value="1"/>
</dbReference>
<comment type="subcellular location">
    <subcellularLocation>
        <location evidence="10">Cell membrane</location>
    </subcellularLocation>
    <subcellularLocation>
        <location evidence="1">Membrane</location>
    </subcellularLocation>
</comment>
<organism evidence="12 13">
    <name type="scientific">Candidatus Avisuccinivibrio stercorigallinarum</name>
    <dbReference type="NCBI Taxonomy" id="2840704"/>
    <lineage>
        <taxon>Bacteria</taxon>
        <taxon>Pseudomonadati</taxon>
        <taxon>Pseudomonadota</taxon>
        <taxon>Gammaproteobacteria</taxon>
        <taxon>Aeromonadales</taxon>
        <taxon>Succinivibrionaceae</taxon>
        <taxon>Succinivibrionaceae incertae sedis</taxon>
        <taxon>Candidatus Avisuccinivibrio</taxon>
    </lineage>
</organism>
<dbReference type="InterPro" id="IPR001757">
    <property type="entry name" value="P_typ_ATPase"/>
</dbReference>
<proteinExistence type="inferred from homology"/>
<dbReference type="Pfam" id="PF00702">
    <property type="entry name" value="Hydrolase"/>
    <property type="match status" value="1"/>
</dbReference>
<evidence type="ECO:0000256" key="1">
    <source>
        <dbReference type="ARBA" id="ARBA00004370"/>
    </source>
</evidence>
<dbReference type="InterPro" id="IPR044492">
    <property type="entry name" value="P_typ_ATPase_HD_dom"/>
</dbReference>
<keyword evidence="5" id="KW-1278">Translocase</keyword>
<dbReference type="GO" id="GO:0005886">
    <property type="term" value="C:plasma membrane"/>
    <property type="evidence" value="ECO:0007669"/>
    <property type="project" value="UniProtKB-SubCell"/>
</dbReference>
<dbReference type="InterPro" id="IPR059000">
    <property type="entry name" value="ATPase_P-type_domA"/>
</dbReference>
<keyword evidence="7" id="KW-0472">Membrane</keyword>
<dbReference type="PROSITE" id="PS00154">
    <property type="entry name" value="ATPASE_E1_E2"/>
    <property type="match status" value="1"/>
</dbReference>
<evidence type="ECO:0000256" key="2">
    <source>
        <dbReference type="ARBA" id="ARBA00006024"/>
    </source>
</evidence>
<evidence type="ECO:0000256" key="6">
    <source>
        <dbReference type="ARBA" id="ARBA00022989"/>
    </source>
</evidence>
<evidence type="ECO:0000256" key="10">
    <source>
        <dbReference type="RuleBase" id="RU362081"/>
    </source>
</evidence>
<keyword evidence="4 10" id="KW-0479">Metal-binding</keyword>
<dbReference type="Proteomes" id="UP000823631">
    <property type="component" value="Unassembled WGS sequence"/>
</dbReference>
<dbReference type="SUPFAM" id="SSF81660">
    <property type="entry name" value="Metal cation-transporting ATPase, ATP-binding domain N"/>
    <property type="match status" value="1"/>
</dbReference>
<dbReference type="InterPro" id="IPR023299">
    <property type="entry name" value="ATPase_P-typ_cyto_dom_N"/>
</dbReference>
<comment type="catalytic activity">
    <reaction evidence="9">
        <text>Zn(2+)(in) + ATP + H2O = Zn(2+)(out) + ADP + phosphate + H(+)</text>
        <dbReference type="Rhea" id="RHEA:20621"/>
        <dbReference type="ChEBI" id="CHEBI:15377"/>
        <dbReference type="ChEBI" id="CHEBI:15378"/>
        <dbReference type="ChEBI" id="CHEBI:29105"/>
        <dbReference type="ChEBI" id="CHEBI:30616"/>
        <dbReference type="ChEBI" id="CHEBI:43474"/>
        <dbReference type="ChEBI" id="CHEBI:456216"/>
        <dbReference type="EC" id="7.2.2.12"/>
    </reaction>
</comment>
<evidence type="ECO:0000313" key="13">
    <source>
        <dbReference type="Proteomes" id="UP000823631"/>
    </source>
</evidence>
<sequence>MLKAAALILPELAVKPQPSPAAGRLQSLKSTVKEGVNTVKTAAGKAGQSAGSMLDTVKDLREAAAESPQEQMREHKRAALISLGVFAFFSILKRVNPTLYASTSLLRSIGVLCMASNLFKEGIGGAIRDKRPNAETLTVTAVLASALSGRAEESLTLLSLSNFSEMLTAMAAQRARRNIKSLVNLNVKELWVLNDDGSELKLPLEQVKAGMRAAIHSGELIPVDGIIEEGQAAVDQSAITGEAVPKALKAGDPVYAGSNIRLGEIVVRVTKVGEDTSLARIVHLVEDAQSRRAPIQNYADRMASSLVPVSFIGALVVYLITRDLQRVLNMLFIDFSCGLKLSTATAISASISRAARAGILVKGGSFIESAAQADTVILDKTGTITLGHPQVEQVVCLKGVEESEVLSLAAAAEKHSAHPLAVAILEESERRELTLPAAKNIRTVIARGIEAQVPAFDKCAGGEVLVGSENFMRERGCRFELAFKQKEVQSALVYVSLNGEVVGCIEILDPIRPDFKRAVNRLRRLGIEEIVMLTGDSVKAAEYTAAAVGLDGFEAEVLPEDKAGFVMKKQRTASVLMAGDGINDAPALAYADIGVAMGSGCTDTAMESADVTINSDDPLKLAEFIAIGRR</sequence>
<evidence type="ECO:0000256" key="9">
    <source>
        <dbReference type="ARBA" id="ARBA00047308"/>
    </source>
</evidence>
<gene>
    <name evidence="12" type="ORF">IAB19_04005</name>
</gene>
<dbReference type="PANTHER" id="PTHR48085:SF5">
    <property type="entry name" value="CADMIUM_ZINC-TRANSPORTING ATPASE HMA4-RELATED"/>
    <property type="match status" value="1"/>
</dbReference>
<accession>A0A9D9DCQ3</accession>
<keyword evidence="10" id="KW-1003">Cell membrane</keyword>
<feature type="domain" description="P-type ATPase A" evidence="11">
    <location>
        <begin position="189"/>
        <end position="286"/>
    </location>
</feature>
<feature type="non-terminal residue" evidence="12">
    <location>
        <position position="630"/>
    </location>
</feature>
<evidence type="ECO:0000256" key="8">
    <source>
        <dbReference type="ARBA" id="ARBA00039097"/>
    </source>
</evidence>
<evidence type="ECO:0000256" key="3">
    <source>
        <dbReference type="ARBA" id="ARBA00022692"/>
    </source>
</evidence>
<reference evidence="12" key="2">
    <citation type="journal article" date="2021" name="PeerJ">
        <title>Extensive microbial diversity within the chicken gut microbiome revealed by metagenomics and culture.</title>
        <authorList>
            <person name="Gilroy R."/>
            <person name="Ravi A."/>
            <person name="Getino M."/>
            <person name="Pursley I."/>
            <person name="Horton D.L."/>
            <person name="Alikhan N.F."/>
            <person name="Baker D."/>
            <person name="Gharbi K."/>
            <person name="Hall N."/>
            <person name="Watson M."/>
            <person name="Adriaenssens E.M."/>
            <person name="Foster-Nyarko E."/>
            <person name="Jarju S."/>
            <person name="Secka A."/>
            <person name="Antonio M."/>
            <person name="Oren A."/>
            <person name="Chaudhuri R.R."/>
            <person name="La Ragione R."/>
            <person name="Hildebrand F."/>
            <person name="Pallen M.J."/>
        </authorList>
    </citation>
    <scope>NUCLEOTIDE SEQUENCE</scope>
    <source>
        <strain evidence="12">17213</strain>
    </source>
</reference>
<keyword evidence="10" id="KW-0547">Nucleotide-binding</keyword>
<keyword evidence="10" id="KW-0067">ATP-binding</keyword>
<reference evidence="12" key="1">
    <citation type="submission" date="2020-10" db="EMBL/GenBank/DDBJ databases">
        <authorList>
            <person name="Gilroy R."/>
        </authorList>
    </citation>
    <scope>NUCLEOTIDE SEQUENCE</scope>
    <source>
        <strain evidence="12">17213</strain>
    </source>
</reference>
<name>A0A9D9DCQ3_9GAMM</name>
<dbReference type="InterPro" id="IPR023214">
    <property type="entry name" value="HAD_sf"/>
</dbReference>
<dbReference type="GO" id="GO:0016463">
    <property type="term" value="F:P-type zinc transporter activity"/>
    <property type="evidence" value="ECO:0007669"/>
    <property type="project" value="UniProtKB-EC"/>
</dbReference>
<comment type="caution">
    <text evidence="12">The sequence shown here is derived from an EMBL/GenBank/DDBJ whole genome shotgun (WGS) entry which is preliminary data.</text>
</comment>
<evidence type="ECO:0000256" key="4">
    <source>
        <dbReference type="ARBA" id="ARBA00022723"/>
    </source>
</evidence>
<dbReference type="InterPro" id="IPR023298">
    <property type="entry name" value="ATPase_P-typ_TM_dom_sf"/>
</dbReference>
<dbReference type="SFLD" id="SFLDF00027">
    <property type="entry name" value="p-type_atpase"/>
    <property type="match status" value="1"/>
</dbReference>
<dbReference type="GO" id="GO:0046872">
    <property type="term" value="F:metal ion binding"/>
    <property type="evidence" value="ECO:0007669"/>
    <property type="project" value="UniProtKB-KW"/>
</dbReference>
<dbReference type="PRINTS" id="PR00119">
    <property type="entry name" value="CATATPASE"/>
</dbReference>
<dbReference type="InterPro" id="IPR008250">
    <property type="entry name" value="ATPase_P-typ_transduc_dom_A_sf"/>
</dbReference>
<dbReference type="Pfam" id="PF00122">
    <property type="entry name" value="E1-E2_ATPase"/>
    <property type="match status" value="1"/>
</dbReference>
<dbReference type="SUPFAM" id="SSF81653">
    <property type="entry name" value="Calcium ATPase, transduction domain A"/>
    <property type="match status" value="1"/>
</dbReference>
<comment type="similarity">
    <text evidence="2 10">Belongs to the cation transport ATPase (P-type) (TC 3.A.3) family. Type IB subfamily.</text>
</comment>
<dbReference type="InterPro" id="IPR051014">
    <property type="entry name" value="Cation_Transport_ATPase_IB"/>
</dbReference>
<dbReference type="EMBL" id="JADINH010000085">
    <property type="protein sequence ID" value="MBO8415531.1"/>
    <property type="molecule type" value="Genomic_DNA"/>
</dbReference>
<evidence type="ECO:0000259" key="11">
    <source>
        <dbReference type="Pfam" id="PF00122"/>
    </source>
</evidence>
<dbReference type="GO" id="GO:0005524">
    <property type="term" value="F:ATP binding"/>
    <property type="evidence" value="ECO:0007669"/>
    <property type="project" value="UniProtKB-UniRule"/>
</dbReference>
<evidence type="ECO:0000256" key="5">
    <source>
        <dbReference type="ARBA" id="ARBA00022967"/>
    </source>
</evidence>